<organism evidence="1 2">
    <name type="scientific">Lasiosphaeria ovina</name>
    <dbReference type="NCBI Taxonomy" id="92902"/>
    <lineage>
        <taxon>Eukaryota</taxon>
        <taxon>Fungi</taxon>
        <taxon>Dikarya</taxon>
        <taxon>Ascomycota</taxon>
        <taxon>Pezizomycotina</taxon>
        <taxon>Sordariomycetes</taxon>
        <taxon>Sordariomycetidae</taxon>
        <taxon>Sordariales</taxon>
        <taxon>Lasiosphaeriaceae</taxon>
        <taxon>Lasiosphaeria</taxon>
    </lineage>
</organism>
<proteinExistence type="predicted"/>
<dbReference type="Proteomes" id="UP001287356">
    <property type="component" value="Unassembled WGS sequence"/>
</dbReference>
<sequence>MPKAWESGLDGSPTQLYRSIQVTPQISKLGFTQILHKTGPRTYQQILAFRLPEGLADGPYVAYVDDASKQAFKPSASSSPVEVCDNSWVTSCGCGYTLDHDNADRAMVGISEQCGDVVAFICFGGPTGRSHISSAAQQITTVCGLGIAGSAALGQGLFYEPTIGYMCYEPCLDFCVNSKVSFASHC</sequence>
<protein>
    <submittedName>
        <fullName evidence="1">Uncharacterized protein</fullName>
    </submittedName>
</protein>
<gene>
    <name evidence="1" type="ORF">B0T24DRAFT_672620</name>
</gene>
<accession>A0AAE0NJP1</accession>
<evidence type="ECO:0000313" key="1">
    <source>
        <dbReference type="EMBL" id="KAK3382650.1"/>
    </source>
</evidence>
<name>A0AAE0NJP1_9PEZI</name>
<reference evidence="1" key="2">
    <citation type="submission" date="2023-06" db="EMBL/GenBank/DDBJ databases">
        <authorList>
            <consortium name="Lawrence Berkeley National Laboratory"/>
            <person name="Haridas S."/>
            <person name="Hensen N."/>
            <person name="Bonometti L."/>
            <person name="Westerberg I."/>
            <person name="Brannstrom I.O."/>
            <person name="Guillou S."/>
            <person name="Cros-Aarteil S."/>
            <person name="Calhoun S."/>
            <person name="Kuo A."/>
            <person name="Mondo S."/>
            <person name="Pangilinan J."/>
            <person name="Riley R."/>
            <person name="Labutti K."/>
            <person name="Andreopoulos B."/>
            <person name="Lipzen A."/>
            <person name="Chen C."/>
            <person name="Yanf M."/>
            <person name="Daum C."/>
            <person name="Ng V."/>
            <person name="Clum A."/>
            <person name="Steindorff A."/>
            <person name="Ohm R."/>
            <person name="Martin F."/>
            <person name="Silar P."/>
            <person name="Natvig D."/>
            <person name="Lalanne C."/>
            <person name="Gautier V."/>
            <person name="Ament-Velasquez S.L."/>
            <person name="Kruys A."/>
            <person name="Hutchinson M.I."/>
            <person name="Powell A.J."/>
            <person name="Barry K."/>
            <person name="Miller A.N."/>
            <person name="Grigoriev I.V."/>
            <person name="Debuchy R."/>
            <person name="Gladieux P."/>
            <person name="Thoren M.H."/>
            <person name="Johannesson H."/>
        </authorList>
    </citation>
    <scope>NUCLEOTIDE SEQUENCE</scope>
    <source>
        <strain evidence="1">CBS 958.72</strain>
    </source>
</reference>
<dbReference type="AlphaFoldDB" id="A0AAE0NJP1"/>
<evidence type="ECO:0000313" key="2">
    <source>
        <dbReference type="Proteomes" id="UP001287356"/>
    </source>
</evidence>
<reference evidence="1" key="1">
    <citation type="journal article" date="2023" name="Mol. Phylogenet. Evol.">
        <title>Genome-scale phylogeny and comparative genomics of the fungal order Sordariales.</title>
        <authorList>
            <person name="Hensen N."/>
            <person name="Bonometti L."/>
            <person name="Westerberg I."/>
            <person name="Brannstrom I.O."/>
            <person name="Guillou S."/>
            <person name="Cros-Aarteil S."/>
            <person name="Calhoun S."/>
            <person name="Haridas S."/>
            <person name="Kuo A."/>
            <person name="Mondo S."/>
            <person name="Pangilinan J."/>
            <person name="Riley R."/>
            <person name="LaButti K."/>
            <person name="Andreopoulos B."/>
            <person name="Lipzen A."/>
            <person name="Chen C."/>
            <person name="Yan M."/>
            <person name="Daum C."/>
            <person name="Ng V."/>
            <person name="Clum A."/>
            <person name="Steindorff A."/>
            <person name="Ohm R.A."/>
            <person name="Martin F."/>
            <person name="Silar P."/>
            <person name="Natvig D.O."/>
            <person name="Lalanne C."/>
            <person name="Gautier V."/>
            <person name="Ament-Velasquez S.L."/>
            <person name="Kruys A."/>
            <person name="Hutchinson M.I."/>
            <person name="Powell A.J."/>
            <person name="Barry K."/>
            <person name="Miller A.N."/>
            <person name="Grigoriev I.V."/>
            <person name="Debuchy R."/>
            <person name="Gladieux P."/>
            <person name="Hiltunen Thoren M."/>
            <person name="Johannesson H."/>
        </authorList>
    </citation>
    <scope>NUCLEOTIDE SEQUENCE</scope>
    <source>
        <strain evidence="1">CBS 958.72</strain>
    </source>
</reference>
<comment type="caution">
    <text evidence="1">The sequence shown here is derived from an EMBL/GenBank/DDBJ whole genome shotgun (WGS) entry which is preliminary data.</text>
</comment>
<dbReference type="EMBL" id="JAULSN010000001">
    <property type="protein sequence ID" value="KAK3382650.1"/>
    <property type="molecule type" value="Genomic_DNA"/>
</dbReference>
<keyword evidence="2" id="KW-1185">Reference proteome</keyword>